<dbReference type="AlphaFoldDB" id="A0AAU9CHG4"/>
<keyword evidence="2 3" id="KW-0819">tRNA processing</keyword>
<organism evidence="4 5">
    <name type="scientific">Methylomarinovum caldicuralii</name>
    <dbReference type="NCBI Taxonomy" id="438856"/>
    <lineage>
        <taxon>Bacteria</taxon>
        <taxon>Pseudomonadati</taxon>
        <taxon>Pseudomonadota</taxon>
        <taxon>Gammaproteobacteria</taxon>
        <taxon>Methylococcales</taxon>
        <taxon>Methylothermaceae</taxon>
        <taxon>Methylomarinovum</taxon>
    </lineage>
</organism>
<reference evidence="5" key="1">
    <citation type="journal article" date="2024" name="Int. J. Syst. Evol. Microbiol.">
        <title>Methylomarinovum tepidoasis sp. nov., a moderately thermophilic methanotroph of the family Methylothermaceae isolated from a deep-sea hydrothermal field.</title>
        <authorList>
            <person name="Hirayama H."/>
            <person name="Takaki Y."/>
            <person name="Abe M."/>
            <person name="Miyazaki M."/>
            <person name="Uematsu K."/>
            <person name="Matsui Y."/>
            <person name="Takai K."/>
        </authorList>
    </citation>
    <scope>NUCLEOTIDE SEQUENCE [LARGE SCALE GENOMIC DNA]</scope>
    <source>
        <strain evidence="5">IT-9</strain>
    </source>
</reference>
<dbReference type="NCBIfam" id="NF011650">
    <property type="entry name" value="PRK15068.1"/>
    <property type="match status" value="1"/>
</dbReference>
<dbReference type="EC" id="2.5.1.-" evidence="3"/>
<feature type="binding site" evidence="3">
    <location>
        <position position="133"/>
    </location>
    <ligand>
        <name>carboxy-S-adenosyl-L-methionine</name>
        <dbReference type="ChEBI" id="CHEBI:134278"/>
    </ligand>
</feature>
<comment type="subunit">
    <text evidence="3">Homotetramer.</text>
</comment>
<sequence length="326" mass="36538">MSPLESYQPLLDALPAALRPWGRTLPRQLAAALAPQRHGDLRHWRQLLAELPRPVPSSLALAAPTVRIGAPADCDAATRTALEAALRQLHPWRKGPFEVFGIHIDAEWRSDRKWARLEHAVSPLAGRLVLDVGAGNGYYALRMLGAGAARVIGIDPTLRYVFQFLALKRLAGDLAADILPLALEDLPPKLQAFDTVFSMGVLYHRRSPFDHLFALKDCLRRGGELVLETLVTEGREGEVLVPRDRYARMRNVWFIPSVVTLEGWLVRAGFERIRCIDVSRTTPEEQRATDWMRFQSLADFLDPSDPDRTVEGYPAPRRAILLAEKP</sequence>
<evidence type="ECO:0000313" key="4">
    <source>
        <dbReference type="EMBL" id="BCX81031.1"/>
    </source>
</evidence>
<dbReference type="GO" id="GO:0016765">
    <property type="term" value="F:transferase activity, transferring alkyl or aryl (other than methyl) groups"/>
    <property type="evidence" value="ECO:0007669"/>
    <property type="project" value="UniProtKB-UniRule"/>
</dbReference>
<dbReference type="PANTHER" id="PTHR43464:SF95">
    <property type="entry name" value="TRNA U34 CARBOXYMETHYLTRANSFERASE"/>
    <property type="match status" value="1"/>
</dbReference>
<proteinExistence type="inferred from homology"/>
<feature type="binding site" evidence="3">
    <location>
        <position position="199"/>
    </location>
    <ligand>
        <name>carboxy-S-adenosyl-L-methionine</name>
        <dbReference type="ChEBI" id="CHEBI:134278"/>
    </ligand>
</feature>
<feature type="binding site" evidence="3">
    <location>
        <position position="318"/>
    </location>
    <ligand>
        <name>carboxy-S-adenosyl-L-methionine</name>
        <dbReference type="ChEBI" id="CHEBI:134278"/>
    </ligand>
</feature>
<dbReference type="GO" id="GO:0008168">
    <property type="term" value="F:methyltransferase activity"/>
    <property type="evidence" value="ECO:0007669"/>
    <property type="project" value="TreeGrafter"/>
</dbReference>
<comment type="catalytic activity">
    <reaction evidence="3">
        <text>carboxy-S-adenosyl-L-methionine + 5-hydroxyuridine(34) in tRNA = 5-carboxymethoxyuridine(34) in tRNA + S-adenosyl-L-homocysteine + H(+)</text>
        <dbReference type="Rhea" id="RHEA:52848"/>
        <dbReference type="Rhea" id="RHEA-COMP:13381"/>
        <dbReference type="Rhea" id="RHEA-COMP:13383"/>
        <dbReference type="ChEBI" id="CHEBI:15378"/>
        <dbReference type="ChEBI" id="CHEBI:57856"/>
        <dbReference type="ChEBI" id="CHEBI:134278"/>
        <dbReference type="ChEBI" id="CHEBI:136877"/>
        <dbReference type="ChEBI" id="CHEBI:136879"/>
    </reaction>
</comment>
<feature type="binding site" evidence="3">
    <location>
        <position position="108"/>
    </location>
    <ligand>
        <name>carboxy-S-adenosyl-L-methionine</name>
        <dbReference type="ChEBI" id="CHEBI:134278"/>
    </ligand>
</feature>
<keyword evidence="5" id="KW-1185">Reference proteome</keyword>
<gene>
    <name evidence="3" type="primary">cmoB</name>
    <name evidence="4" type="ORF">MIT9_P0609</name>
</gene>
<dbReference type="Gene3D" id="3.40.50.150">
    <property type="entry name" value="Vaccinia Virus protein VP39"/>
    <property type="match status" value="1"/>
</dbReference>
<comment type="similarity">
    <text evidence="3">Belongs to the class I-like SAM-binding methyltransferase superfamily. CmoB family.</text>
</comment>
<dbReference type="Proteomes" id="UP001321825">
    <property type="component" value="Chromosome"/>
</dbReference>
<keyword evidence="1 3" id="KW-0808">Transferase</keyword>
<feature type="binding site" evidence="3">
    <location>
        <begin position="155"/>
        <end position="157"/>
    </location>
    <ligand>
        <name>carboxy-S-adenosyl-L-methionine</name>
        <dbReference type="ChEBI" id="CHEBI:134278"/>
    </ligand>
</feature>
<dbReference type="GO" id="GO:0002098">
    <property type="term" value="P:tRNA wobble uridine modification"/>
    <property type="evidence" value="ECO:0007669"/>
    <property type="project" value="InterPro"/>
</dbReference>
<evidence type="ECO:0000313" key="5">
    <source>
        <dbReference type="Proteomes" id="UP001321825"/>
    </source>
</evidence>
<dbReference type="SUPFAM" id="SSF53335">
    <property type="entry name" value="S-adenosyl-L-methionine-dependent methyltransferases"/>
    <property type="match status" value="1"/>
</dbReference>
<dbReference type="PANTHER" id="PTHR43464">
    <property type="entry name" value="METHYLTRANSFERASE"/>
    <property type="match status" value="1"/>
</dbReference>
<comment type="function">
    <text evidence="3">Catalyzes carboxymethyl transfer from carboxy-S-adenosyl-L-methionine (Cx-SAM) to 5-hydroxyuridine (ho5U) to form 5-carboxymethoxyuridine (cmo5U) at position 34 in tRNAs.</text>
</comment>
<accession>A0AAU9CHG4</accession>
<dbReference type="EMBL" id="AP024714">
    <property type="protein sequence ID" value="BCX81031.1"/>
    <property type="molecule type" value="Genomic_DNA"/>
</dbReference>
<evidence type="ECO:0000256" key="2">
    <source>
        <dbReference type="ARBA" id="ARBA00022694"/>
    </source>
</evidence>
<feature type="binding site" evidence="3">
    <location>
        <begin position="183"/>
        <end position="184"/>
    </location>
    <ligand>
        <name>carboxy-S-adenosyl-L-methionine</name>
        <dbReference type="ChEBI" id="CHEBI:134278"/>
    </ligand>
</feature>
<name>A0AAU9CHG4_9GAMM</name>
<evidence type="ECO:0000256" key="1">
    <source>
        <dbReference type="ARBA" id="ARBA00022679"/>
    </source>
</evidence>
<dbReference type="Pfam" id="PF08003">
    <property type="entry name" value="Methyltransf_9"/>
    <property type="match status" value="1"/>
</dbReference>
<dbReference type="InterPro" id="IPR029063">
    <property type="entry name" value="SAM-dependent_MTases_sf"/>
</dbReference>
<evidence type="ECO:0000256" key="3">
    <source>
        <dbReference type="HAMAP-Rule" id="MF_01590"/>
    </source>
</evidence>
<feature type="binding site" evidence="3">
    <location>
        <position position="203"/>
    </location>
    <ligand>
        <name>carboxy-S-adenosyl-L-methionine</name>
        <dbReference type="ChEBI" id="CHEBI:134278"/>
    </ligand>
</feature>
<dbReference type="HAMAP" id="MF_01590">
    <property type="entry name" value="tRNA_carboxymethyltr_CmoB"/>
    <property type="match status" value="1"/>
</dbReference>
<protein>
    <recommendedName>
        <fullName evidence="3">tRNA U34 carboxymethyltransferase</fullName>
        <ecNumber evidence="3">2.5.1.-</ecNumber>
    </recommendedName>
</protein>
<feature type="binding site" evidence="3">
    <location>
        <position position="94"/>
    </location>
    <ligand>
        <name>carboxy-S-adenosyl-L-methionine</name>
        <dbReference type="ChEBI" id="CHEBI:134278"/>
    </ligand>
</feature>
<dbReference type="NCBIfam" id="TIGR00452">
    <property type="entry name" value="tRNA 5-methoxyuridine(34)/uridine 5-oxyacetic acid(34) synthase CmoB"/>
    <property type="match status" value="1"/>
</dbReference>
<dbReference type="CDD" id="cd02440">
    <property type="entry name" value="AdoMet_MTases"/>
    <property type="match status" value="1"/>
</dbReference>
<dbReference type="InterPro" id="IPR010017">
    <property type="entry name" value="CmoB"/>
</dbReference>
<dbReference type="InterPro" id="IPR027555">
    <property type="entry name" value="Mo5U34_MeTrfas-like"/>
</dbReference>
<dbReference type="KEGG" id="mcau:MIT9_P0609"/>
<feature type="binding site" evidence="3">
    <location>
        <position position="113"/>
    </location>
    <ligand>
        <name>carboxy-S-adenosyl-L-methionine</name>
        <dbReference type="ChEBI" id="CHEBI:134278"/>
    </ligand>
</feature>